<gene>
    <name evidence="2" type="ORF">CLUP02_09103</name>
</gene>
<evidence type="ECO:0000313" key="2">
    <source>
        <dbReference type="EMBL" id="UQC83609.1"/>
    </source>
</evidence>
<dbReference type="RefSeq" id="XP_049145228.1">
    <property type="nucleotide sequence ID" value="XM_049288084.1"/>
</dbReference>
<name>A0A9Q8SU18_9PEZI</name>
<reference evidence="2" key="1">
    <citation type="journal article" date="2021" name="Mol. Plant Microbe Interact.">
        <title>Complete Genome Sequence of the Plant-Pathogenic Fungus Colletotrichum lupini.</title>
        <authorList>
            <person name="Baroncelli R."/>
            <person name="Pensec F."/>
            <person name="Da Lio D."/>
            <person name="Boufleur T."/>
            <person name="Vicente I."/>
            <person name="Sarrocco S."/>
            <person name="Picot A."/>
            <person name="Baraldi E."/>
            <person name="Sukno S."/>
            <person name="Thon M."/>
            <person name="Le Floch G."/>
        </authorList>
    </citation>
    <scope>NUCLEOTIDE SEQUENCE</scope>
    <source>
        <strain evidence="2">IMI 504893</strain>
    </source>
</reference>
<protein>
    <submittedName>
        <fullName evidence="2">Uncharacterized protein</fullName>
    </submittedName>
</protein>
<proteinExistence type="predicted"/>
<organism evidence="2 3">
    <name type="scientific">Colletotrichum lupini</name>
    <dbReference type="NCBI Taxonomy" id="145971"/>
    <lineage>
        <taxon>Eukaryota</taxon>
        <taxon>Fungi</taxon>
        <taxon>Dikarya</taxon>
        <taxon>Ascomycota</taxon>
        <taxon>Pezizomycotina</taxon>
        <taxon>Sordariomycetes</taxon>
        <taxon>Hypocreomycetidae</taxon>
        <taxon>Glomerellales</taxon>
        <taxon>Glomerellaceae</taxon>
        <taxon>Colletotrichum</taxon>
        <taxon>Colletotrichum acutatum species complex</taxon>
    </lineage>
</organism>
<dbReference type="KEGG" id="clup:CLUP02_09103"/>
<evidence type="ECO:0000256" key="1">
    <source>
        <dbReference type="SAM" id="MobiDB-lite"/>
    </source>
</evidence>
<dbReference type="EMBL" id="CP019476">
    <property type="protein sequence ID" value="UQC83609.1"/>
    <property type="molecule type" value="Genomic_DNA"/>
</dbReference>
<accession>A0A9Q8SU18</accession>
<dbReference type="Proteomes" id="UP000830671">
    <property type="component" value="Chromosome 4"/>
</dbReference>
<evidence type="ECO:0000313" key="3">
    <source>
        <dbReference type="Proteomes" id="UP000830671"/>
    </source>
</evidence>
<keyword evidence="3" id="KW-1185">Reference proteome</keyword>
<dbReference type="GeneID" id="73343094"/>
<dbReference type="AlphaFoldDB" id="A0A9Q8SU18"/>
<sequence>MSVLLRVRDWADGSENCLVAAVAPAATLGQHGPMAAHQATPPPCDLCQDVGVKVIDVLSGRARAGQKAGRRRGRGTQNGMGQVTGFNCFGRAPASYPTPNPSSRQITNHGGASLLTRRTRQGSNHLDMELGAHWSLDSRLCTGQTASSWCTDTDAECQQHLPQVDNMGQFPLLARPQPRYSIRQFTACSHMQAFAALCRLFPVASVELSSIAAPAWKMAAAFRIGPSGCLNGAFLSLTGAWLSPLNIIAITRMGSRDVQPRPPGISRLLIEIMGNLAYPRPQGDSAGHELTYRALVCDQAKAAPAAATTGDERQEIGTARLTRVGLTSDRSAVAGKLGEAGKLPAVAAVPTIEIEPVGENQGAGDCQPILRILTSAWTLVVAIRPASMSDEEIHDMFMIQGHFALYGMRDEDDETYLDCQSPALWPLSPSSAVPTGWYLPGGSPSRPRGSSVSDIGFETMSLEISEGSKLLQRPSPSMNCLDDRERGKTCIGARFVHPSLDVLSPSIRHTQCIGQCVEMESRRKEMVLDERQLQPGRERPGPMCQRRGKEQGWPVLERELGDQTGKQRVAPDDFPLFPDLAGVAGPNQTTHWTFPMIKLAIASWTWNRTLQAGAVQRYFLPFIDGCNFLDLGAIFRFFFDSSYPSVCNGFYAFGNQYSRPRNFKSLTAQIQRRPSDFCPLLSIQSNHFIRIYGYLIDDQGPSFLGVSFPICRAPQAASLLHLHS</sequence>
<feature type="region of interest" description="Disordered" evidence="1">
    <location>
        <begin position="63"/>
        <end position="82"/>
    </location>
</feature>